<evidence type="ECO:0000313" key="6">
    <source>
        <dbReference type="EMBL" id="PVE54293.1"/>
    </source>
</evidence>
<dbReference type="AlphaFoldDB" id="A0AA92C3J3"/>
<evidence type="ECO:0000256" key="2">
    <source>
        <dbReference type="ARBA" id="ARBA00005695"/>
    </source>
</evidence>
<feature type="domain" description="Solute-binding protein family 5" evidence="5">
    <location>
        <begin position="109"/>
        <end position="524"/>
    </location>
</feature>
<feature type="chain" id="PRO_5041718380" description="Solute-binding protein family 5 domain-containing protein" evidence="4">
    <location>
        <begin position="28"/>
        <end position="614"/>
    </location>
</feature>
<dbReference type="Pfam" id="PF00496">
    <property type="entry name" value="SBP_bac_5"/>
    <property type="match status" value="1"/>
</dbReference>
<dbReference type="PIRSF" id="PIRSF002741">
    <property type="entry name" value="MppA"/>
    <property type="match status" value="1"/>
</dbReference>
<dbReference type="GO" id="GO:1904680">
    <property type="term" value="F:peptide transmembrane transporter activity"/>
    <property type="evidence" value="ECO:0007669"/>
    <property type="project" value="TreeGrafter"/>
</dbReference>
<dbReference type="RefSeq" id="WP_116493270.1">
    <property type="nucleotide sequence ID" value="NZ_QDFR01000003.1"/>
</dbReference>
<dbReference type="SUPFAM" id="SSF53850">
    <property type="entry name" value="Periplasmic binding protein-like II"/>
    <property type="match status" value="1"/>
</dbReference>
<keyword evidence="3 4" id="KW-0732">Signal</keyword>
<reference evidence="6 7" key="1">
    <citation type="submission" date="2018-04" db="EMBL/GenBank/DDBJ databases">
        <authorList>
            <person name="Hagen T."/>
        </authorList>
    </citation>
    <scope>NUCLEOTIDE SEQUENCE [LARGE SCALE GENOMIC DNA]</scope>
    <source>
        <strain evidence="6 7">TPD7009</strain>
    </source>
</reference>
<evidence type="ECO:0000256" key="3">
    <source>
        <dbReference type="ARBA" id="ARBA00022729"/>
    </source>
</evidence>
<dbReference type="EMBL" id="QDFR01000003">
    <property type="protein sequence ID" value="PVE54293.1"/>
    <property type="molecule type" value="Genomic_DNA"/>
</dbReference>
<comment type="caution">
    <text evidence="6">The sequence shown here is derived from an EMBL/GenBank/DDBJ whole genome shotgun (WGS) entry which is preliminary data.</text>
</comment>
<comment type="subcellular location">
    <subcellularLocation>
        <location evidence="1">Periplasm</location>
    </subcellularLocation>
</comment>
<dbReference type="PANTHER" id="PTHR30290:SF64">
    <property type="entry name" value="ABC TRANSPORTER PERIPLASMIC BINDING PROTEIN"/>
    <property type="match status" value="1"/>
</dbReference>
<evidence type="ECO:0000259" key="5">
    <source>
        <dbReference type="Pfam" id="PF00496"/>
    </source>
</evidence>
<dbReference type="InterPro" id="IPR039424">
    <property type="entry name" value="SBP_5"/>
</dbReference>
<organism evidence="6 7">
    <name type="scientific">Rhizobium rhizogenes</name>
    <name type="common">Agrobacterium rhizogenes</name>
    <dbReference type="NCBI Taxonomy" id="359"/>
    <lineage>
        <taxon>Bacteria</taxon>
        <taxon>Pseudomonadati</taxon>
        <taxon>Pseudomonadota</taxon>
        <taxon>Alphaproteobacteria</taxon>
        <taxon>Hyphomicrobiales</taxon>
        <taxon>Rhizobiaceae</taxon>
        <taxon>Rhizobium/Agrobacterium group</taxon>
        <taxon>Rhizobium</taxon>
    </lineage>
</organism>
<evidence type="ECO:0000256" key="4">
    <source>
        <dbReference type="SAM" id="SignalP"/>
    </source>
</evidence>
<dbReference type="GO" id="GO:0043190">
    <property type="term" value="C:ATP-binding cassette (ABC) transporter complex"/>
    <property type="evidence" value="ECO:0007669"/>
    <property type="project" value="InterPro"/>
</dbReference>
<dbReference type="Gene3D" id="3.10.105.10">
    <property type="entry name" value="Dipeptide-binding Protein, Domain 3"/>
    <property type="match status" value="1"/>
</dbReference>
<dbReference type="Proteomes" id="UP000244335">
    <property type="component" value="Unassembled WGS sequence"/>
</dbReference>
<name>A0AA92C3J3_RHIRH</name>
<dbReference type="GO" id="GO:0030288">
    <property type="term" value="C:outer membrane-bounded periplasmic space"/>
    <property type="evidence" value="ECO:0007669"/>
    <property type="project" value="TreeGrafter"/>
</dbReference>
<dbReference type="GO" id="GO:0015833">
    <property type="term" value="P:peptide transport"/>
    <property type="evidence" value="ECO:0007669"/>
    <property type="project" value="TreeGrafter"/>
</dbReference>
<comment type="similarity">
    <text evidence="2">Belongs to the bacterial solute-binding protein 5 family.</text>
</comment>
<proteinExistence type="inferred from homology"/>
<dbReference type="CDD" id="cd08497">
    <property type="entry name" value="MbnE-like"/>
    <property type="match status" value="1"/>
</dbReference>
<sequence>MALASAKSLLLLGMAVSLLASSTGAKAQEEGQWRVGIATVGELKHPKGFERFDYVNPDAPKGGTLRLSTAGTYDTLNPLLAKGEAATGLGAVFDTLMRSSEEELSASYGLLAEALTYPADMSSATFRLRAEAKFADGKPVTPEDVVFSFDKAKELNPQLATYYTHVTKAEKTGDREVTFTFDEKNNRELPQIVGQLLVVPKYWWEANGPDGKPRDISRGTLEPVMGSGPYKIASVAPGSTITYELRDDYWGKNLNVNVGMNNFKMISYTFYTDRDVEFQAFKAGNTDFWQENSAGRWATGYDFPAVKDGRIKREELPNIYRSVGIMQAFVPNARRDKFKDPRVRKALNLAYDFEDMNKTLFFGQYQRINSFFMGSDLASSGLPQGKELEILTEVKDEVPPEVFTTEYRNPVGGDPAKQRDNLREAVKLMKEAGYELRGNRMVNAKTGQPFDFEILVDSPAMERVVLAYTQNLKKIGVNATVRNVDSSQYTNRTRAFDYDMIVNLWAQTSNPGNEQADYWGSAAANRQGSKNFAGISNPAIDKIVRKIIFAPTREDQVAAVKALDRVLLAGNYVIPQFYRGEMTVAYWNTIVRPKELPYYGIGFPDAWWSASAAK</sequence>
<dbReference type="InterPro" id="IPR030678">
    <property type="entry name" value="Peptide/Ni-bd"/>
</dbReference>
<feature type="signal peptide" evidence="4">
    <location>
        <begin position="1"/>
        <end position="27"/>
    </location>
</feature>
<dbReference type="PANTHER" id="PTHR30290">
    <property type="entry name" value="PERIPLASMIC BINDING COMPONENT OF ABC TRANSPORTER"/>
    <property type="match status" value="1"/>
</dbReference>
<dbReference type="Gene3D" id="3.40.190.10">
    <property type="entry name" value="Periplasmic binding protein-like II"/>
    <property type="match status" value="1"/>
</dbReference>
<dbReference type="GO" id="GO:0042884">
    <property type="term" value="P:microcin transport"/>
    <property type="evidence" value="ECO:0007669"/>
    <property type="project" value="TreeGrafter"/>
</dbReference>
<dbReference type="InterPro" id="IPR000914">
    <property type="entry name" value="SBP_5_dom"/>
</dbReference>
<evidence type="ECO:0000256" key="1">
    <source>
        <dbReference type="ARBA" id="ARBA00004418"/>
    </source>
</evidence>
<accession>A0AA92C3J3</accession>
<evidence type="ECO:0000313" key="7">
    <source>
        <dbReference type="Proteomes" id="UP000244335"/>
    </source>
</evidence>
<gene>
    <name evidence="6" type="ORF">DC430_11410</name>
</gene>
<protein>
    <recommendedName>
        <fullName evidence="5">Solute-binding protein family 5 domain-containing protein</fullName>
    </recommendedName>
</protein>